<gene>
    <name evidence="9" type="ORF">SAMN05443248_0336</name>
</gene>
<dbReference type="RefSeq" id="WP_079599741.1">
    <property type="nucleotide sequence ID" value="NZ_LT670817.1"/>
</dbReference>
<protein>
    <submittedName>
        <fullName evidence="9">NitT/TauT family transport system permease protein</fullName>
    </submittedName>
</protein>
<dbReference type="SUPFAM" id="SSF161098">
    <property type="entry name" value="MetI-like"/>
    <property type="match status" value="1"/>
</dbReference>
<keyword evidence="2 7" id="KW-0813">Transport</keyword>
<dbReference type="InterPro" id="IPR035906">
    <property type="entry name" value="MetI-like_sf"/>
</dbReference>
<feature type="transmembrane region" description="Helical" evidence="7">
    <location>
        <begin position="137"/>
        <end position="158"/>
    </location>
</feature>
<proteinExistence type="inferred from homology"/>
<feature type="domain" description="ABC transmembrane type-1" evidence="8">
    <location>
        <begin position="99"/>
        <end position="279"/>
    </location>
</feature>
<evidence type="ECO:0000259" key="8">
    <source>
        <dbReference type="PROSITE" id="PS50928"/>
    </source>
</evidence>
<accession>A0A1M5H651</accession>
<evidence type="ECO:0000256" key="6">
    <source>
        <dbReference type="ARBA" id="ARBA00023136"/>
    </source>
</evidence>
<evidence type="ECO:0000256" key="3">
    <source>
        <dbReference type="ARBA" id="ARBA00022475"/>
    </source>
</evidence>
<organism evidence="9 10">
    <name type="scientific">Bradyrhizobium erythrophlei</name>
    <dbReference type="NCBI Taxonomy" id="1437360"/>
    <lineage>
        <taxon>Bacteria</taxon>
        <taxon>Pseudomonadati</taxon>
        <taxon>Pseudomonadota</taxon>
        <taxon>Alphaproteobacteria</taxon>
        <taxon>Hyphomicrobiales</taxon>
        <taxon>Nitrobacteraceae</taxon>
        <taxon>Bradyrhizobium</taxon>
    </lineage>
</organism>
<dbReference type="AlphaFoldDB" id="A0A1M5H651"/>
<evidence type="ECO:0000256" key="2">
    <source>
        <dbReference type="ARBA" id="ARBA00022448"/>
    </source>
</evidence>
<dbReference type="Gene3D" id="1.10.3720.10">
    <property type="entry name" value="MetI-like"/>
    <property type="match status" value="1"/>
</dbReference>
<sequence length="297" mass="32343">MSGVAAQDGPAEPDAIRPPGDAVAMAAISGIPYDALTARPLRGRSLLLRTFRAILPFLVIAAVWQTASLFTKPYLFPGLGSIAKSFWTILTTWDLLSQGLVTWLRLIVAVSASLVIGIPIGLAMGLSATCDELLRPVVKFIMGVPALNWVIIVIIWLSTTELRIGFVLIVLCTPVTVFCVYDGVRSIDRKLTDMVLAFGANPFQHIRLLLWPYVQASAFTAAKLNVGNAVRTVIVAELVGAPLGIGKELDLAKNVFDMPTVLAWTIFLVMMALIMTQGIEYAEQRMLRWRGVSHGRI</sequence>
<keyword evidence="6 7" id="KW-0472">Membrane</keyword>
<dbReference type="InterPro" id="IPR000515">
    <property type="entry name" value="MetI-like"/>
</dbReference>
<dbReference type="PROSITE" id="PS50928">
    <property type="entry name" value="ABC_TM1"/>
    <property type="match status" value="1"/>
</dbReference>
<keyword evidence="5 7" id="KW-1133">Transmembrane helix</keyword>
<feature type="transmembrane region" description="Helical" evidence="7">
    <location>
        <begin position="164"/>
        <end position="184"/>
    </location>
</feature>
<reference evidence="9 10" key="1">
    <citation type="submission" date="2016-11" db="EMBL/GenBank/DDBJ databases">
        <authorList>
            <person name="Jaros S."/>
            <person name="Januszkiewicz K."/>
            <person name="Wedrychowicz H."/>
        </authorList>
    </citation>
    <scope>NUCLEOTIDE SEQUENCE [LARGE SCALE GENOMIC DNA]</scope>
    <source>
        <strain evidence="9 10">GAS138</strain>
    </source>
</reference>
<dbReference type="PANTHER" id="PTHR30151">
    <property type="entry name" value="ALKANE SULFONATE ABC TRANSPORTER-RELATED, MEMBRANE SUBUNIT"/>
    <property type="match status" value="1"/>
</dbReference>
<comment type="subcellular location">
    <subcellularLocation>
        <location evidence="1 7">Cell membrane</location>
        <topology evidence="1 7">Multi-pass membrane protein</topology>
    </subcellularLocation>
</comment>
<feature type="transmembrane region" description="Helical" evidence="7">
    <location>
        <begin position="261"/>
        <end position="279"/>
    </location>
</feature>
<evidence type="ECO:0000256" key="5">
    <source>
        <dbReference type="ARBA" id="ARBA00022989"/>
    </source>
</evidence>
<dbReference type="GO" id="GO:0005886">
    <property type="term" value="C:plasma membrane"/>
    <property type="evidence" value="ECO:0007669"/>
    <property type="project" value="UniProtKB-SubCell"/>
</dbReference>
<keyword evidence="3" id="KW-1003">Cell membrane</keyword>
<feature type="transmembrane region" description="Helical" evidence="7">
    <location>
        <begin position="103"/>
        <end position="125"/>
    </location>
</feature>
<evidence type="ECO:0000256" key="1">
    <source>
        <dbReference type="ARBA" id="ARBA00004651"/>
    </source>
</evidence>
<dbReference type="Proteomes" id="UP000189796">
    <property type="component" value="Chromosome I"/>
</dbReference>
<name>A0A1M5H651_9BRAD</name>
<keyword evidence="4 7" id="KW-0812">Transmembrane</keyword>
<evidence type="ECO:0000313" key="9">
    <source>
        <dbReference type="EMBL" id="SHG11491.1"/>
    </source>
</evidence>
<evidence type="ECO:0000256" key="7">
    <source>
        <dbReference type="RuleBase" id="RU363032"/>
    </source>
</evidence>
<dbReference type="EMBL" id="LT670817">
    <property type="protein sequence ID" value="SHG11491.1"/>
    <property type="molecule type" value="Genomic_DNA"/>
</dbReference>
<dbReference type="OrthoDB" id="8138334at2"/>
<evidence type="ECO:0000256" key="4">
    <source>
        <dbReference type="ARBA" id="ARBA00022692"/>
    </source>
</evidence>
<feature type="transmembrane region" description="Helical" evidence="7">
    <location>
        <begin position="46"/>
        <end position="67"/>
    </location>
</feature>
<dbReference type="GO" id="GO:0055085">
    <property type="term" value="P:transmembrane transport"/>
    <property type="evidence" value="ECO:0007669"/>
    <property type="project" value="InterPro"/>
</dbReference>
<dbReference type="PANTHER" id="PTHR30151:SF0">
    <property type="entry name" value="ABC TRANSPORTER PERMEASE PROTEIN MJ0413-RELATED"/>
    <property type="match status" value="1"/>
</dbReference>
<comment type="similarity">
    <text evidence="7">Belongs to the binding-protein-dependent transport system permease family.</text>
</comment>
<dbReference type="Pfam" id="PF00528">
    <property type="entry name" value="BPD_transp_1"/>
    <property type="match status" value="1"/>
</dbReference>
<evidence type="ECO:0000313" key="10">
    <source>
        <dbReference type="Proteomes" id="UP000189796"/>
    </source>
</evidence>
<dbReference type="CDD" id="cd06261">
    <property type="entry name" value="TM_PBP2"/>
    <property type="match status" value="1"/>
</dbReference>